<organism evidence="1">
    <name type="scientific">Pongo abelii</name>
    <name type="common">Sumatran orangutan</name>
    <name type="synonym">Pongo pygmaeus abelii</name>
    <dbReference type="NCBI Taxonomy" id="9601"/>
    <lineage>
        <taxon>Eukaryota</taxon>
        <taxon>Metazoa</taxon>
        <taxon>Chordata</taxon>
        <taxon>Craniata</taxon>
        <taxon>Vertebrata</taxon>
        <taxon>Euteleostomi</taxon>
        <taxon>Mammalia</taxon>
        <taxon>Eutheria</taxon>
        <taxon>Euarchontoglires</taxon>
        <taxon>Primates</taxon>
        <taxon>Haplorrhini</taxon>
        <taxon>Catarrhini</taxon>
        <taxon>Hominidae</taxon>
        <taxon>Pongo</taxon>
    </lineage>
</organism>
<dbReference type="EMBL" id="NDHI03003484">
    <property type="protein sequence ID" value="PNJ36390.1"/>
    <property type="molecule type" value="Genomic_DNA"/>
</dbReference>
<proteinExistence type="predicted"/>
<name>A0A2J8TTP7_PONAB</name>
<protein>
    <submittedName>
        <fullName evidence="1">NME9 isoform 3</fullName>
    </submittedName>
</protein>
<comment type="caution">
    <text evidence="1">The sequence shown here is derived from an EMBL/GenBank/DDBJ whole genome shotgun (WGS) entry which is preliminary data.</text>
</comment>
<evidence type="ECO:0000313" key="1">
    <source>
        <dbReference type="EMBL" id="PNJ36390.1"/>
    </source>
</evidence>
<dbReference type="AlphaFoldDB" id="A0A2J8TTP7"/>
<accession>A0A2J8TTP7</accession>
<reference evidence="1" key="1">
    <citation type="submission" date="2017-12" db="EMBL/GenBank/DDBJ databases">
        <title>High-resolution comparative analysis of great ape genomes.</title>
        <authorList>
            <person name="Pollen A."/>
            <person name="Hastie A."/>
            <person name="Hormozdiari F."/>
            <person name="Dougherty M."/>
            <person name="Liu R."/>
            <person name="Chaisson M."/>
            <person name="Hoppe E."/>
            <person name="Hill C."/>
            <person name="Pang A."/>
            <person name="Hillier L."/>
            <person name="Baker C."/>
            <person name="Armstrong J."/>
            <person name="Shendure J."/>
            <person name="Paten B."/>
            <person name="Wilson R."/>
            <person name="Chao H."/>
            <person name="Schneider V."/>
            <person name="Ventura M."/>
            <person name="Kronenberg Z."/>
            <person name="Murali S."/>
            <person name="Gordon D."/>
            <person name="Cantsilieris S."/>
            <person name="Munson K."/>
            <person name="Nelson B."/>
            <person name="Raja A."/>
            <person name="Underwood J."/>
            <person name="Diekhans M."/>
            <person name="Fiddes I."/>
            <person name="Haussler D."/>
            <person name="Eichler E."/>
        </authorList>
    </citation>
    <scope>NUCLEOTIDE SEQUENCE [LARGE SCALE GENOMIC DNA]</scope>
    <source>
        <strain evidence="1">Susie</strain>
    </source>
</reference>
<sequence length="89" mass="9748">MGSRKKEIALQVNISTQELWEEMLSSKGLTGTKGECIGRNTGISWNSKDGRRARHHWDLNLGLQSLGNSRPLSMGLLIPILLASVICCA</sequence>
<gene>
    <name evidence="1" type="ORF">CR201_G0032563</name>
</gene>